<keyword evidence="4" id="KW-1185">Reference proteome</keyword>
<dbReference type="STRING" id="1519643.SAMN06295933_1022"/>
<gene>
    <name evidence="3" type="ORF">SAMN06295933_1022</name>
</gene>
<name>A0A1X7CNP2_9BACT</name>
<evidence type="ECO:0000259" key="2">
    <source>
        <dbReference type="Pfam" id="PF13435"/>
    </source>
</evidence>
<evidence type="ECO:0000256" key="1">
    <source>
        <dbReference type="SAM" id="Phobius"/>
    </source>
</evidence>
<proteinExistence type="predicted"/>
<dbReference type="AlphaFoldDB" id="A0A1X7CNP2"/>
<feature type="domain" description="Cytochrome c-552/4" evidence="2">
    <location>
        <begin position="40"/>
        <end position="113"/>
    </location>
</feature>
<keyword evidence="1" id="KW-0812">Transmembrane</keyword>
<protein>
    <submittedName>
        <fullName evidence="3">Cytochrome c554 and c-prime</fullName>
    </submittedName>
</protein>
<dbReference type="InterPro" id="IPR023155">
    <property type="entry name" value="Cyt_c-552/4"/>
</dbReference>
<organism evidence="3 4">
    <name type="scientific">Desulfovibrio gilichinskyi</name>
    <dbReference type="NCBI Taxonomy" id="1519643"/>
    <lineage>
        <taxon>Bacteria</taxon>
        <taxon>Pseudomonadati</taxon>
        <taxon>Thermodesulfobacteriota</taxon>
        <taxon>Desulfovibrionia</taxon>
        <taxon>Desulfovibrionales</taxon>
        <taxon>Desulfovibrionaceae</taxon>
        <taxon>Desulfovibrio</taxon>
    </lineage>
</organism>
<dbReference type="OrthoDB" id="9814800at2"/>
<dbReference type="EMBL" id="FWZU01000002">
    <property type="protein sequence ID" value="SMF00169.1"/>
    <property type="molecule type" value="Genomic_DNA"/>
</dbReference>
<accession>A0A1X7CNP2</accession>
<dbReference type="Pfam" id="PF13435">
    <property type="entry name" value="Cytochrome_C554"/>
    <property type="match status" value="1"/>
</dbReference>
<dbReference type="RefSeq" id="WP_085099338.1">
    <property type="nucleotide sequence ID" value="NZ_FWZU01000002.1"/>
</dbReference>
<evidence type="ECO:0000313" key="3">
    <source>
        <dbReference type="EMBL" id="SMF00169.1"/>
    </source>
</evidence>
<dbReference type="SUPFAM" id="SSF48695">
    <property type="entry name" value="Multiheme cytochromes"/>
    <property type="match status" value="1"/>
</dbReference>
<dbReference type="Gene3D" id="1.10.1130.10">
    <property type="entry name" value="Flavocytochrome C3, Chain A"/>
    <property type="match status" value="1"/>
</dbReference>
<dbReference type="Proteomes" id="UP000192906">
    <property type="component" value="Unassembled WGS sequence"/>
</dbReference>
<keyword evidence="1" id="KW-0472">Membrane</keyword>
<evidence type="ECO:0000313" key="4">
    <source>
        <dbReference type="Proteomes" id="UP000192906"/>
    </source>
</evidence>
<feature type="transmembrane region" description="Helical" evidence="1">
    <location>
        <begin position="7"/>
        <end position="29"/>
    </location>
</feature>
<reference evidence="4" key="1">
    <citation type="submission" date="2017-04" db="EMBL/GenBank/DDBJ databases">
        <authorList>
            <person name="Varghese N."/>
            <person name="Submissions S."/>
        </authorList>
    </citation>
    <scope>NUCLEOTIDE SEQUENCE [LARGE SCALE GENOMIC DNA]</scope>
    <source>
        <strain evidence="4">K3S</strain>
    </source>
</reference>
<dbReference type="InterPro" id="IPR036280">
    <property type="entry name" value="Multihaem_cyt_sf"/>
</dbReference>
<sequence>MRIKNYFARVGVFLALVGIYGLSCVNYGITDSATYVGSKACSECHAKEYSNYSKFSKKAHSSASVKIMASDLDSEEVKDCYGCHATGYGKPGGFVSYEETPDLADAGCEVCHGPGSLHIQDGDPELIKRKLDVKDCEVCHNADRVENFNFKPLIFGGAH</sequence>
<keyword evidence="1" id="KW-1133">Transmembrane helix</keyword>